<name>A0A944QWX0_9GAMM</name>
<dbReference type="EMBL" id="JAHHGM010000020">
    <property type="protein sequence ID" value="MBT2990736.1"/>
    <property type="molecule type" value="Genomic_DNA"/>
</dbReference>
<dbReference type="AlphaFoldDB" id="A0A944QWX0"/>
<dbReference type="Proteomes" id="UP000770889">
    <property type="component" value="Unassembled WGS sequence"/>
</dbReference>
<accession>A0A944QWX0</accession>
<reference evidence="1 2" key="1">
    <citation type="submission" date="2021-05" db="EMBL/GenBank/DDBJ databases">
        <title>Genetic and Functional Diversity in Clade A Lucinid endosymbionts from the Bahamas.</title>
        <authorList>
            <person name="Giani N.M."/>
            <person name="Engel A.S."/>
            <person name="Campbell B.J."/>
        </authorList>
    </citation>
    <scope>NUCLEOTIDE SEQUENCE [LARGE SCALE GENOMIC DNA]</scope>
    <source>
        <strain evidence="1">LUC16012Gg_MoonRockCtena</strain>
    </source>
</reference>
<dbReference type="InterPro" id="IPR021516">
    <property type="entry name" value="DUF3179"/>
</dbReference>
<sequence>MFIRNLIFALIIATTSLWTVAAEARSYKSGFDVTDALVPVEQILPGGPPKDGIPAIDRPKFISAHKVDYLAPDDRVLGLSYNGQVKAYPIAIMNWHEIVNDRFGSEPVAITFCPLCGSGIAFKSEQNNRPLSFGVSGLLYNSDMLLYDRDTESLWSQIKMQAISGKHKGERLQPIALHHTTWSDWVARYPRSQVLSEDTGFSRNYRRSPYGDYETSRALYFPVEFAAKGYHPKERVVGVSIGGITKAYPFVELAKTGGGINDSVGGEAIEIRYDVDSQSATVFNAGGEMIHSIVAFWFAWYTFHPDTLLFQVE</sequence>
<comment type="caution">
    <text evidence="1">The sequence shown here is derived from an EMBL/GenBank/DDBJ whole genome shotgun (WGS) entry which is preliminary data.</text>
</comment>
<dbReference type="Pfam" id="PF11376">
    <property type="entry name" value="DUF3179"/>
    <property type="match status" value="1"/>
</dbReference>
<proteinExistence type="predicted"/>
<gene>
    <name evidence="1" type="ORF">KME65_17405</name>
</gene>
<evidence type="ECO:0000313" key="2">
    <source>
        <dbReference type="Proteomes" id="UP000770889"/>
    </source>
</evidence>
<organism evidence="1 2">
    <name type="scientific">Candidatus Thiodiazotropha taylori</name>
    <dbReference type="NCBI Taxonomy" id="2792791"/>
    <lineage>
        <taxon>Bacteria</taxon>
        <taxon>Pseudomonadati</taxon>
        <taxon>Pseudomonadota</taxon>
        <taxon>Gammaproteobacteria</taxon>
        <taxon>Chromatiales</taxon>
        <taxon>Sedimenticolaceae</taxon>
        <taxon>Candidatus Thiodiazotropha</taxon>
    </lineage>
</organism>
<evidence type="ECO:0000313" key="1">
    <source>
        <dbReference type="EMBL" id="MBT2990736.1"/>
    </source>
</evidence>
<protein>
    <submittedName>
        <fullName evidence="1">DUF3179 domain-containing protein</fullName>
    </submittedName>
</protein>